<feature type="compositionally biased region" description="Basic and acidic residues" evidence="1">
    <location>
        <begin position="23"/>
        <end position="52"/>
    </location>
</feature>
<dbReference type="Proteomes" id="UP001196068">
    <property type="component" value="Unassembled WGS sequence"/>
</dbReference>
<sequence length="60" mass="6615">MNEPKKPTLPDPETTKAPPSPHPLDHPDERKEGGPDHGKADKQHENKRKSAQDAEDAESP</sequence>
<feature type="region of interest" description="Disordered" evidence="1">
    <location>
        <begin position="1"/>
        <end position="60"/>
    </location>
</feature>
<reference evidence="2" key="2">
    <citation type="journal article" date="2021" name="Syst. Appl. Microbiol.">
        <title>Roseomonas hellenica sp. nov., isolated from roots of wild-growing Alkanna tinctoria.</title>
        <authorList>
            <person name="Rat A."/>
            <person name="Naranjo H.D."/>
            <person name="Lebbe L."/>
            <person name="Cnockaert M."/>
            <person name="Krigas N."/>
            <person name="Grigoriadou K."/>
            <person name="Maloupa E."/>
            <person name="Willems A."/>
        </authorList>
    </citation>
    <scope>NUCLEOTIDE SEQUENCE</scope>
    <source>
        <strain evidence="2">LMG 28251</strain>
    </source>
</reference>
<name>A0AAF1K6B0_9PROT</name>
<dbReference type="EMBL" id="JAAEDH010000020">
    <property type="protein sequence ID" value="MBR0656646.1"/>
    <property type="molecule type" value="Genomic_DNA"/>
</dbReference>
<evidence type="ECO:0000313" key="2">
    <source>
        <dbReference type="EMBL" id="MBR0656646.1"/>
    </source>
</evidence>
<evidence type="ECO:0000256" key="1">
    <source>
        <dbReference type="SAM" id="MobiDB-lite"/>
    </source>
</evidence>
<accession>A0AAF1K6B0</accession>
<gene>
    <name evidence="2" type="ORF">GXW79_16320</name>
</gene>
<proteinExistence type="predicted"/>
<evidence type="ECO:0000313" key="3">
    <source>
        <dbReference type="Proteomes" id="UP001196068"/>
    </source>
</evidence>
<protein>
    <submittedName>
        <fullName evidence="2">Uncharacterized protein</fullName>
    </submittedName>
</protein>
<dbReference type="RefSeq" id="WP_211875508.1">
    <property type="nucleotide sequence ID" value="NZ_JAAEDH010000020.1"/>
</dbReference>
<comment type="caution">
    <text evidence="2">The sequence shown here is derived from an EMBL/GenBank/DDBJ whole genome shotgun (WGS) entry which is preliminary data.</text>
</comment>
<dbReference type="AlphaFoldDB" id="A0AAF1K6B0"/>
<organism evidence="2 3">
    <name type="scientific">Plastoroseomonas arctica</name>
    <dbReference type="NCBI Taxonomy" id="1509237"/>
    <lineage>
        <taxon>Bacteria</taxon>
        <taxon>Pseudomonadati</taxon>
        <taxon>Pseudomonadota</taxon>
        <taxon>Alphaproteobacteria</taxon>
        <taxon>Acetobacterales</taxon>
        <taxon>Acetobacteraceae</taxon>
        <taxon>Plastoroseomonas</taxon>
    </lineage>
</organism>
<reference evidence="2" key="1">
    <citation type="submission" date="2020-01" db="EMBL/GenBank/DDBJ databases">
        <authorList>
            <person name="Rat A."/>
        </authorList>
    </citation>
    <scope>NUCLEOTIDE SEQUENCE</scope>
    <source>
        <strain evidence="2">LMG 28251</strain>
    </source>
</reference>
<keyword evidence="3" id="KW-1185">Reference proteome</keyword>